<dbReference type="GO" id="GO:0003677">
    <property type="term" value="F:DNA binding"/>
    <property type="evidence" value="ECO:0007669"/>
    <property type="project" value="UniProtKB-KW"/>
</dbReference>
<keyword evidence="3" id="KW-0804">Transcription</keyword>
<dbReference type="SMART" id="SM00895">
    <property type="entry name" value="FCD"/>
    <property type="match status" value="1"/>
</dbReference>
<dbReference type="PANTHER" id="PTHR43537:SF5">
    <property type="entry name" value="UXU OPERON TRANSCRIPTIONAL REGULATOR"/>
    <property type="match status" value="1"/>
</dbReference>
<evidence type="ECO:0000256" key="1">
    <source>
        <dbReference type="ARBA" id="ARBA00023015"/>
    </source>
</evidence>
<evidence type="ECO:0000256" key="2">
    <source>
        <dbReference type="ARBA" id="ARBA00023125"/>
    </source>
</evidence>
<dbReference type="CDD" id="cd07377">
    <property type="entry name" value="WHTH_GntR"/>
    <property type="match status" value="1"/>
</dbReference>
<dbReference type="InterPro" id="IPR000524">
    <property type="entry name" value="Tscrpt_reg_HTH_GntR"/>
</dbReference>
<dbReference type="InterPro" id="IPR011711">
    <property type="entry name" value="GntR_C"/>
</dbReference>
<organism evidence="5 6">
    <name type="scientific">Ancrocorticia populi</name>
    <dbReference type="NCBI Taxonomy" id="2175228"/>
    <lineage>
        <taxon>Bacteria</taxon>
        <taxon>Bacillati</taxon>
        <taxon>Actinomycetota</taxon>
        <taxon>Actinomycetes</taxon>
        <taxon>Actinomycetales</taxon>
        <taxon>Actinomycetaceae</taxon>
        <taxon>Ancrocorticia</taxon>
    </lineage>
</organism>
<dbReference type="SMART" id="SM00345">
    <property type="entry name" value="HTH_GNTR"/>
    <property type="match status" value="1"/>
</dbReference>
<dbReference type="SUPFAM" id="SSF46785">
    <property type="entry name" value="Winged helix' DNA-binding domain"/>
    <property type="match status" value="1"/>
</dbReference>
<name>A0A2V1KDC2_9ACTO</name>
<dbReference type="GO" id="GO:0003700">
    <property type="term" value="F:DNA-binding transcription factor activity"/>
    <property type="evidence" value="ECO:0007669"/>
    <property type="project" value="InterPro"/>
</dbReference>
<dbReference type="InterPro" id="IPR036390">
    <property type="entry name" value="WH_DNA-bd_sf"/>
</dbReference>
<dbReference type="EMBL" id="QETB01000001">
    <property type="protein sequence ID" value="PWF27497.1"/>
    <property type="molecule type" value="Genomic_DNA"/>
</dbReference>
<reference evidence="6" key="1">
    <citation type="submission" date="2018-05" db="EMBL/GenBank/DDBJ databases">
        <authorList>
            <person name="Li Y."/>
        </authorList>
    </citation>
    <scope>NUCLEOTIDE SEQUENCE [LARGE SCALE GENOMIC DNA]</scope>
    <source>
        <strain evidence="6">sk1b4</strain>
    </source>
</reference>
<dbReference type="PROSITE" id="PS50949">
    <property type="entry name" value="HTH_GNTR"/>
    <property type="match status" value="1"/>
</dbReference>
<evidence type="ECO:0000259" key="4">
    <source>
        <dbReference type="PROSITE" id="PS50949"/>
    </source>
</evidence>
<dbReference type="Gene3D" id="1.20.120.530">
    <property type="entry name" value="GntR ligand-binding domain-like"/>
    <property type="match status" value="1"/>
</dbReference>
<protein>
    <recommendedName>
        <fullName evidence="4">HTH gntR-type domain-containing protein</fullName>
    </recommendedName>
</protein>
<proteinExistence type="predicted"/>
<dbReference type="Proteomes" id="UP000245283">
    <property type="component" value="Unassembled WGS sequence"/>
</dbReference>
<dbReference type="PRINTS" id="PR00035">
    <property type="entry name" value="HTHGNTR"/>
</dbReference>
<dbReference type="SUPFAM" id="SSF48008">
    <property type="entry name" value="GntR ligand-binding domain-like"/>
    <property type="match status" value="1"/>
</dbReference>
<dbReference type="OrthoDB" id="7989071at2"/>
<dbReference type="PANTHER" id="PTHR43537">
    <property type="entry name" value="TRANSCRIPTIONAL REGULATOR, GNTR FAMILY"/>
    <property type="match status" value="1"/>
</dbReference>
<dbReference type="AlphaFoldDB" id="A0A2V1KDC2"/>
<keyword evidence="6" id="KW-1185">Reference proteome</keyword>
<dbReference type="InterPro" id="IPR036388">
    <property type="entry name" value="WH-like_DNA-bd_sf"/>
</dbReference>
<accession>A0A2V1KDC2</accession>
<comment type="caution">
    <text evidence="5">The sequence shown here is derived from an EMBL/GenBank/DDBJ whole genome shotgun (WGS) entry which is preliminary data.</text>
</comment>
<dbReference type="Gene3D" id="1.10.10.10">
    <property type="entry name" value="Winged helix-like DNA-binding domain superfamily/Winged helix DNA-binding domain"/>
    <property type="match status" value="1"/>
</dbReference>
<dbReference type="InterPro" id="IPR008920">
    <property type="entry name" value="TF_FadR/GntR_C"/>
</dbReference>
<dbReference type="Pfam" id="PF07729">
    <property type="entry name" value="FCD"/>
    <property type="match status" value="1"/>
</dbReference>
<sequence>MANGQPVRSKTTGTIDRILEMIDSDGLTPGQRLPSERALAADLRVSRATVREAIMALQIAGRVESRSGDGTYILEAPAQIGDSDIKVQAGLDITDALEYRMAIEISAAVLSCARARKSDVMRMQAVVEAMSECLEDDDYEGYLDATYDLHLAIGQASHSKRLSAVHRALTEQTRDEEWLLAESYNPEIAAHSMQLHREMVSAIAARDTERTVKAVEAHYIEFPALSESLV</sequence>
<keyword evidence="2" id="KW-0238">DNA-binding</keyword>
<keyword evidence="1" id="KW-0805">Transcription regulation</keyword>
<evidence type="ECO:0000313" key="5">
    <source>
        <dbReference type="EMBL" id="PWF27497.1"/>
    </source>
</evidence>
<evidence type="ECO:0000313" key="6">
    <source>
        <dbReference type="Proteomes" id="UP000245283"/>
    </source>
</evidence>
<dbReference type="Pfam" id="PF00392">
    <property type="entry name" value="GntR"/>
    <property type="match status" value="1"/>
</dbReference>
<dbReference type="RefSeq" id="WP_109092998.1">
    <property type="nucleotide sequence ID" value="NZ_CAMELQ010000006.1"/>
</dbReference>
<evidence type="ECO:0000256" key="3">
    <source>
        <dbReference type="ARBA" id="ARBA00023163"/>
    </source>
</evidence>
<feature type="domain" description="HTH gntR-type" evidence="4">
    <location>
        <begin position="8"/>
        <end position="76"/>
    </location>
</feature>
<gene>
    <name evidence="5" type="ORF">DD236_03730</name>
</gene>